<feature type="compositionally biased region" description="Basic and acidic residues" evidence="1">
    <location>
        <begin position="65"/>
        <end position="81"/>
    </location>
</feature>
<dbReference type="InterPro" id="IPR036361">
    <property type="entry name" value="SAP_dom_sf"/>
</dbReference>
<protein>
    <recommendedName>
        <fullName evidence="2">SAP domain-containing protein</fullName>
    </recommendedName>
</protein>
<name>A0ABP0M555_9DINO</name>
<feature type="region of interest" description="Disordered" evidence="1">
    <location>
        <begin position="42"/>
        <end position="98"/>
    </location>
</feature>
<dbReference type="SUPFAM" id="SSF68906">
    <property type="entry name" value="SAP domain"/>
    <property type="match status" value="1"/>
</dbReference>
<keyword evidence="4" id="KW-1185">Reference proteome</keyword>
<reference evidence="3 4" key="1">
    <citation type="submission" date="2024-02" db="EMBL/GenBank/DDBJ databases">
        <authorList>
            <person name="Chen Y."/>
            <person name="Shah S."/>
            <person name="Dougan E. K."/>
            <person name="Thang M."/>
            <person name="Chan C."/>
        </authorList>
    </citation>
    <scope>NUCLEOTIDE SEQUENCE [LARGE SCALE GENOMIC DNA]</scope>
</reference>
<dbReference type="Pfam" id="PF02037">
    <property type="entry name" value="SAP"/>
    <property type="match status" value="1"/>
</dbReference>
<feature type="compositionally biased region" description="Basic and acidic residues" evidence="1">
    <location>
        <begin position="46"/>
        <end position="58"/>
    </location>
</feature>
<dbReference type="InterPro" id="IPR003034">
    <property type="entry name" value="SAP_dom"/>
</dbReference>
<dbReference type="EMBL" id="CAXAMM010019502">
    <property type="protein sequence ID" value="CAK9045872.1"/>
    <property type="molecule type" value="Genomic_DNA"/>
</dbReference>
<gene>
    <name evidence="3" type="ORF">SCF082_LOCUS25888</name>
</gene>
<dbReference type="Proteomes" id="UP001642464">
    <property type="component" value="Unassembled WGS sequence"/>
</dbReference>
<proteinExistence type="predicted"/>
<evidence type="ECO:0000313" key="4">
    <source>
        <dbReference type="Proteomes" id="UP001642464"/>
    </source>
</evidence>
<dbReference type="PROSITE" id="PS50800">
    <property type="entry name" value="SAP"/>
    <property type="match status" value="1"/>
</dbReference>
<feature type="domain" description="SAP" evidence="2">
    <location>
        <begin position="7"/>
        <end position="41"/>
    </location>
</feature>
<evidence type="ECO:0000256" key="1">
    <source>
        <dbReference type="SAM" id="MobiDB-lite"/>
    </source>
</evidence>
<evidence type="ECO:0000313" key="3">
    <source>
        <dbReference type="EMBL" id="CAK9045872.1"/>
    </source>
</evidence>
<sequence>METPRALSRLSLQELQSRLQERGLDTTGKKFTLAERLSAALAQEKPQAKEEATKDPYFDPHFIAGRKDRPKQRPDPGDRRTRPGAVSRSRTPPNMVTTKKAKAQGLRYLAEDLCGVGLQASLASLDAAVAAGSVPSKLLVELESKLSTCISMIEMQQKT</sequence>
<feature type="compositionally biased region" description="Polar residues" evidence="1">
    <location>
        <begin position="88"/>
        <end position="97"/>
    </location>
</feature>
<evidence type="ECO:0000259" key="2">
    <source>
        <dbReference type="PROSITE" id="PS50800"/>
    </source>
</evidence>
<accession>A0ABP0M555</accession>
<dbReference type="Gene3D" id="1.10.720.30">
    <property type="entry name" value="SAP domain"/>
    <property type="match status" value="1"/>
</dbReference>
<dbReference type="SMART" id="SM00513">
    <property type="entry name" value="SAP"/>
    <property type="match status" value="1"/>
</dbReference>
<organism evidence="3 4">
    <name type="scientific">Durusdinium trenchii</name>
    <dbReference type="NCBI Taxonomy" id="1381693"/>
    <lineage>
        <taxon>Eukaryota</taxon>
        <taxon>Sar</taxon>
        <taxon>Alveolata</taxon>
        <taxon>Dinophyceae</taxon>
        <taxon>Suessiales</taxon>
        <taxon>Symbiodiniaceae</taxon>
        <taxon>Durusdinium</taxon>
    </lineage>
</organism>
<comment type="caution">
    <text evidence="3">The sequence shown here is derived from an EMBL/GenBank/DDBJ whole genome shotgun (WGS) entry which is preliminary data.</text>
</comment>